<dbReference type="GO" id="GO:0008176">
    <property type="term" value="F:tRNA (guanine(46)-N7)-methyltransferase activity"/>
    <property type="evidence" value="ECO:0007669"/>
    <property type="project" value="UniProtKB-EC"/>
</dbReference>
<evidence type="ECO:0000256" key="6">
    <source>
        <dbReference type="ARBA" id="ARBA00022694"/>
    </source>
</evidence>
<dbReference type="EMBL" id="CAFBQG010000116">
    <property type="protein sequence ID" value="CAB5050610.1"/>
    <property type="molecule type" value="Genomic_DNA"/>
</dbReference>
<accession>A0A6J7Q3B4</accession>
<sequence length="204" mass="22971">MSAKREFALKQYLPHLEISQLERPIDLCHVLARDEIVIDLGSGMGDHTTQLAADNTHLGVLAIDVHTVGLCELSEFVAINKLENVRTHHGDGLDVLNGWLLPESISEVHILFPDPWPKARHHKRRLLQPNVVEKIIQVLRPGGVLRFVTDDANYYEHAMEILCANQSLIQDASAWDVPLTTYHRRALRLGNVINSISFRKLASS</sequence>
<evidence type="ECO:0000256" key="3">
    <source>
        <dbReference type="ARBA" id="ARBA00022603"/>
    </source>
</evidence>
<comment type="catalytic activity">
    <reaction evidence="1">
        <text>guanosine(46) in tRNA + S-adenosyl-L-methionine = N(7)-methylguanosine(46) in tRNA + S-adenosyl-L-homocysteine</text>
        <dbReference type="Rhea" id="RHEA:42708"/>
        <dbReference type="Rhea" id="RHEA-COMP:10188"/>
        <dbReference type="Rhea" id="RHEA-COMP:10189"/>
        <dbReference type="ChEBI" id="CHEBI:57856"/>
        <dbReference type="ChEBI" id="CHEBI:59789"/>
        <dbReference type="ChEBI" id="CHEBI:74269"/>
        <dbReference type="ChEBI" id="CHEBI:74480"/>
        <dbReference type="EC" id="2.1.1.33"/>
    </reaction>
</comment>
<dbReference type="AlphaFoldDB" id="A0A6J7Q3B4"/>
<dbReference type="EMBL" id="CAESAD010000002">
    <property type="protein sequence ID" value="CAB4335865.1"/>
    <property type="molecule type" value="Genomic_DNA"/>
</dbReference>
<dbReference type="HAMAP" id="MF_01057">
    <property type="entry name" value="tRNA_methyltr_TrmB"/>
    <property type="match status" value="1"/>
</dbReference>
<evidence type="ECO:0000313" key="12">
    <source>
        <dbReference type="EMBL" id="CAB4851604.1"/>
    </source>
</evidence>
<dbReference type="EMBL" id="CAESAI010000018">
    <property type="protein sequence ID" value="CAB4339548.1"/>
    <property type="molecule type" value="Genomic_DNA"/>
</dbReference>
<keyword evidence="4" id="KW-0808">Transferase</keyword>
<protein>
    <recommendedName>
        <fullName evidence="2">tRNA (guanine(46)-N(7))-methyltransferase</fullName>
        <ecNumber evidence="2">2.1.1.33</ecNumber>
    </recommendedName>
</protein>
<evidence type="ECO:0000313" key="14">
    <source>
        <dbReference type="EMBL" id="CAB5050610.1"/>
    </source>
</evidence>
<evidence type="ECO:0000256" key="4">
    <source>
        <dbReference type="ARBA" id="ARBA00022679"/>
    </source>
</evidence>
<dbReference type="PANTHER" id="PTHR23417:SF14">
    <property type="entry name" value="PENTACOTRIPEPTIDE-REPEAT REGION OF PRORP DOMAIN-CONTAINING PROTEIN"/>
    <property type="match status" value="1"/>
</dbReference>
<dbReference type="SUPFAM" id="SSF53335">
    <property type="entry name" value="S-adenosyl-L-methionine-dependent methyltransferases"/>
    <property type="match status" value="1"/>
</dbReference>
<dbReference type="CDD" id="cd02440">
    <property type="entry name" value="AdoMet_MTases"/>
    <property type="match status" value="1"/>
</dbReference>
<proteinExistence type="inferred from homology"/>
<evidence type="ECO:0000313" key="10">
    <source>
        <dbReference type="EMBL" id="CAB4748246.1"/>
    </source>
</evidence>
<reference evidence="13" key="1">
    <citation type="submission" date="2020-05" db="EMBL/GenBank/DDBJ databases">
        <authorList>
            <person name="Chiriac C."/>
            <person name="Salcher M."/>
            <person name="Ghai R."/>
            <person name="Kavagutti S V."/>
        </authorList>
    </citation>
    <scope>NUCLEOTIDE SEQUENCE</scope>
</reference>
<gene>
    <name evidence="9" type="ORF">UFOPK2648_01414</name>
    <name evidence="10" type="ORF">UFOPK2824_00556</name>
    <name evidence="11" type="ORF">UFOPK3037_01349</name>
    <name evidence="12" type="ORF">UFOPK3278_01532</name>
    <name evidence="8" type="ORF">UFOPK3406_00875</name>
    <name evidence="7" type="ORF">UFOPK3925_00577</name>
    <name evidence="13" type="ORF">UFOPK4097_00345</name>
    <name evidence="14" type="ORF">UFOPK4301_00927</name>
</gene>
<evidence type="ECO:0000313" key="7">
    <source>
        <dbReference type="EMBL" id="CAB4335865.1"/>
    </source>
</evidence>
<dbReference type="InterPro" id="IPR003358">
    <property type="entry name" value="tRNA_(Gua-N-7)_MeTrfase_Trmb"/>
</dbReference>
<dbReference type="EMBL" id="CAFBIX010000125">
    <property type="protein sequence ID" value="CAB4851604.1"/>
    <property type="molecule type" value="Genomic_DNA"/>
</dbReference>
<dbReference type="Gene3D" id="3.40.50.150">
    <property type="entry name" value="Vaccinia Virus protein VP39"/>
    <property type="match status" value="1"/>
</dbReference>
<dbReference type="Pfam" id="PF02390">
    <property type="entry name" value="Methyltransf_4"/>
    <property type="match status" value="1"/>
</dbReference>
<dbReference type="InterPro" id="IPR029063">
    <property type="entry name" value="SAM-dependent_MTases_sf"/>
</dbReference>
<name>A0A6J7Q3B4_9ZZZZ</name>
<organism evidence="13">
    <name type="scientific">freshwater metagenome</name>
    <dbReference type="NCBI Taxonomy" id="449393"/>
    <lineage>
        <taxon>unclassified sequences</taxon>
        <taxon>metagenomes</taxon>
        <taxon>ecological metagenomes</taxon>
    </lineage>
</organism>
<dbReference type="EC" id="2.1.1.33" evidence="2"/>
<dbReference type="EMBL" id="CAEZYC010000130">
    <property type="protein sequence ID" value="CAB4720530.1"/>
    <property type="molecule type" value="Genomic_DNA"/>
</dbReference>
<keyword evidence="6" id="KW-0819">tRNA processing</keyword>
<dbReference type="InterPro" id="IPR055361">
    <property type="entry name" value="tRNA_methyltr_TrmB_bact"/>
</dbReference>
<keyword evidence="3" id="KW-0489">Methyltransferase</keyword>
<dbReference type="EMBL" id="CAFAAO010000021">
    <property type="protein sequence ID" value="CAB4811655.1"/>
    <property type="molecule type" value="Genomic_DNA"/>
</dbReference>
<evidence type="ECO:0000256" key="1">
    <source>
        <dbReference type="ARBA" id="ARBA00000142"/>
    </source>
</evidence>
<evidence type="ECO:0000256" key="5">
    <source>
        <dbReference type="ARBA" id="ARBA00022691"/>
    </source>
</evidence>
<dbReference type="PANTHER" id="PTHR23417">
    <property type="entry name" value="3-DEOXY-D-MANNO-OCTULOSONIC-ACID TRANSFERASE/TRNA GUANINE-N 7 - -METHYLTRANSFERASE"/>
    <property type="match status" value="1"/>
</dbReference>
<evidence type="ECO:0000313" key="8">
    <source>
        <dbReference type="EMBL" id="CAB4339548.1"/>
    </source>
</evidence>
<evidence type="ECO:0000313" key="13">
    <source>
        <dbReference type="EMBL" id="CAB5011501.1"/>
    </source>
</evidence>
<dbReference type="PROSITE" id="PS51625">
    <property type="entry name" value="SAM_MT_TRMB"/>
    <property type="match status" value="1"/>
</dbReference>
<dbReference type="GO" id="GO:0043527">
    <property type="term" value="C:tRNA methyltransferase complex"/>
    <property type="evidence" value="ECO:0007669"/>
    <property type="project" value="TreeGrafter"/>
</dbReference>
<dbReference type="EMBL" id="CAEZZD010000068">
    <property type="protein sequence ID" value="CAB4748246.1"/>
    <property type="molecule type" value="Genomic_DNA"/>
</dbReference>
<dbReference type="EMBL" id="CAFBPK010000003">
    <property type="protein sequence ID" value="CAB5011501.1"/>
    <property type="molecule type" value="Genomic_DNA"/>
</dbReference>
<evidence type="ECO:0000256" key="2">
    <source>
        <dbReference type="ARBA" id="ARBA00011977"/>
    </source>
</evidence>
<evidence type="ECO:0000313" key="9">
    <source>
        <dbReference type="EMBL" id="CAB4720530.1"/>
    </source>
</evidence>
<evidence type="ECO:0000313" key="11">
    <source>
        <dbReference type="EMBL" id="CAB4811655.1"/>
    </source>
</evidence>
<keyword evidence="5" id="KW-0949">S-adenosyl-L-methionine</keyword>